<protein>
    <submittedName>
        <fullName evidence="1">Uncharacterized protein</fullName>
    </submittedName>
</protein>
<reference evidence="1" key="1">
    <citation type="journal article" date="2015" name="Nature">
        <title>Complex archaea that bridge the gap between prokaryotes and eukaryotes.</title>
        <authorList>
            <person name="Spang A."/>
            <person name="Saw J.H."/>
            <person name="Jorgensen S.L."/>
            <person name="Zaremba-Niedzwiedzka K."/>
            <person name="Martijn J."/>
            <person name="Lind A.E."/>
            <person name="van Eijk R."/>
            <person name="Schleper C."/>
            <person name="Guy L."/>
            <person name="Ettema T.J."/>
        </authorList>
    </citation>
    <scope>NUCLEOTIDE SEQUENCE</scope>
</reference>
<accession>A0A0F9I0C8</accession>
<name>A0A0F9I0C8_9ZZZZ</name>
<gene>
    <name evidence="1" type="ORF">LCGC14_1640600</name>
</gene>
<dbReference type="AlphaFoldDB" id="A0A0F9I0C8"/>
<comment type="caution">
    <text evidence="1">The sequence shown here is derived from an EMBL/GenBank/DDBJ whole genome shotgun (WGS) entry which is preliminary data.</text>
</comment>
<organism evidence="1">
    <name type="scientific">marine sediment metagenome</name>
    <dbReference type="NCBI Taxonomy" id="412755"/>
    <lineage>
        <taxon>unclassified sequences</taxon>
        <taxon>metagenomes</taxon>
        <taxon>ecological metagenomes</taxon>
    </lineage>
</organism>
<sequence length="299" mass="34329">MNTMEKAFRALQEPFPVKYLSWTVIATKKDKSDALVSPYVGRHHIMARFDDVLGPMNWQTGVQGQVGYLIKGIGIRFEKSEEWVWRWEPGVYEASTDRNRRRIEVLGSATVGLRRAAIEWGVGRYLKFITAQWVPYDSFTKKIREAPHIENQTFWWALPYDHPVAIEKWATKNGHPIEELGKDDDVLEVVETEKDGTKKHRGPLLDAEPEDEFGKGSIDLDDYFEGTKDGSPEIAQEKADPSQEYDYGDVMRMAIHEMGWNYDKANKYLADNREKTTPNQMIAEFKAAIKKGLGVKQKA</sequence>
<dbReference type="EMBL" id="LAZR01013669">
    <property type="protein sequence ID" value="KKM20922.1"/>
    <property type="molecule type" value="Genomic_DNA"/>
</dbReference>
<evidence type="ECO:0000313" key="1">
    <source>
        <dbReference type="EMBL" id="KKM20922.1"/>
    </source>
</evidence>
<proteinExistence type="predicted"/>